<name>A0A1M5NJ22_9FIRM</name>
<keyword evidence="1" id="KW-0812">Transmembrane</keyword>
<dbReference type="InterPro" id="IPR012854">
    <property type="entry name" value="Cu_amine_oxidase-like_N"/>
</dbReference>
<keyword evidence="1" id="KW-0472">Membrane</keyword>
<dbReference type="Gene3D" id="3.30.457.10">
    <property type="entry name" value="Copper amine oxidase-like, N-terminal domain"/>
    <property type="match status" value="1"/>
</dbReference>
<feature type="domain" description="Copper amine oxidase-like N-terminal" evidence="2">
    <location>
        <begin position="33"/>
        <end position="139"/>
    </location>
</feature>
<evidence type="ECO:0000313" key="3">
    <source>
        <dbReference type="EMBL" id="SHG89467.1"/>
    </source>
</evidence>
<evidence type="ECO:0000259" key="2">
    <source>
        <dbReference type="Pfam" id="PF07833"/>
    </source>
</evidence>
<keyword evidence="1" id="KW-1133">Transmembrane helix</keyword>
<dbReference type="SUPFAM" id="SSF55383">
    <property type="entry name" value="Copper amine oxidase, domain N"/>
    <property type="match status" value="1"/>
</dbReference>
<dbReference type="AlphaFoldDB" id="A0A1M5NJ22"/>
<dbReference type="STRING" id="1123350.SAMN02744040_00066"/>
<dbReference type="RefSeq" id="WP_072722888.1">
    <property type="nucleotide sequence ID" value="NZ_FQXH01000005.1"/>
</dbReference>
<sequence length="332" mass="38917">MKKISYFLIFTIILLSITNIPIIAINKEIKININNKILKFNVSPIIENNRTLAPIRTICEKLGATVSWIENNKEVIIKKNDINIKLKINNKEAYLNNKLIILDTPPKIISNKTLAPVRFICESLNANVLWDYKNYTVIINNNHNNIYNSLKKISDYNGKFNMKMIMNIKIEDINTMQFNYNIEGLADNKNYYINGIMQLIKSDNTNIQIPYKFINANEKKYIKIDKWNNEKDTENANYFDIDLSLINSLNNKLILNFDKLTINKTNSGYLIYYNNKEFDNCIIEIHLNDKNEIIREIATYTIHNTKNEKKIDTQFIIDVNFSLNKKVRSNQI</sequence>
<proteinExistence type="predicted"/>
<dbReference type="InterPro" id="IPR036582">
    <property type="entry name" value="Mao_N_sf"/>
</dbReference>
<organism evidence="3 4">
    <name type="scientific">Tepidibacter thalassicus DSM 15285</name>
    <dbReference type="NCBI Taxonomy" id="1123350"/>
    <lineage>
        <taxon>Bacteria</taxon>
        <taxon>Bacillati</taxon>
        <taxon>Bacillota</taxon>
        <taxon>Clostridia</taxon>
        <taxon>Peptostreptococcales</taxon>
        <taxon>Peptostreptococcaceae</taxon>
        <taxon>Tepidibacter</taxon>
    </lineage>
</organism>
<accession>A0A1M5NJ22</accession>
<dbReference type="EMBL" id="FQXH01000005">
    <property type="protein sequence ID" value="SHG89467.1"/>
    <property type="molecule type" value="Genomic_DNA"/>
</dbReference>
<reference evidence="4" key="1">
    <citation type="submission" date="2016-11" db="EMBL/GenBank/DDBJ databases">
        <authorList>
            <person name="Varghese N."/>
            <person name="Submissions S."/>
        </authorList>
    </citation>
    <scope>NUCLEOTIDE SEQUENCE [LARGE SCALE GENOMIC DNA]</scope>
    <source>
        <strain evidence="4">DSM 15285</strain>
    </source>
</reference>
<evidence type="ECO:0000256" key="1">
    <source>
        <dbReference type="SAM" id="Phobius"/>
    </source>
</evidence>
<evidence type="ECO:0000313" key="4">
    <source>
        <dbReference type="Proteomes" id="UP000242520"/>
    </source>
</evidence>
<feature type="transmembrane region" description="Helical" evidence="1">
    <location>
        <begin position="6"/>
        <end position="26"/>
    </location>
</feature>
<dbReference type="Proteomes" id="UP000242520">
    <property type="component" value="Unassembled WGS sequence"/>
</dbReference>
<gene>
    <name evidence="3" type="ORF">SAMN02744040_00066</name>
</gene>
<dbReference type="Pfam" id="PF07833">
    <property type="entry name" value="Cu_amine_oxidN1"/>
    <property type="match status" value="1"/>
</dbReference>
<protein>
    <submittedName>
        <fullName evidence="3">Copper amine oxidase N-terminal domain-containing protein</fullName>
    </submittedName>
</protein>
<keyword evidence="4" id="KW-1185">Reference proteome</keyword>